<dbReference type="AlphaFoldDB" id="A0A3B0XVQ7"/>
<name>A0A3B0XVQ7_9ZZZZ</name>
<dbReference type="Pfam" id="PF22352">
    <property type="entry name" value="K319L-like_PKD"/>
    <property type="match status" value="3"/>
</dbReference>
<dbReference type="GO" id="GO:0016020">
    <property type="term" value="C:membrane"/>
    <property type="evidence" value="ECO:0007669"/>
    <property type="project" value="TreeGrafter"/>
</dbReference>
<keyword evidence="2" id="KW-0378">Hydrolase</keyword>
<reference evidence="2" key="1">
    <citation type="submission" date="2018-06" db="EMBL/GenBank/DDBJ databases">
        <authorList>
            <person name="Zhirakovskaya E."/>
        </authorList>
    </citation>
    <scope>NUCLEOTIDE SEQUENCE</scope>
</reference>
<accession>A0A3B0XVQ7</accession>
<feature type="domain" description="PKD/Chitinase" evidence="1">
    <location>
        <begin position="241"/>
        <end position="330"/>
    </location>
</feature>
<evidence type="ECO:0000313" key="2">
    <source>
        <dbReference type="EMBL" id="VAW60304.1"/>
    </source>
</evidence>
<sequence>MFFYFKRLLSKKLLLLSLLVTVISCEGLDQSLPIEAADVDKNESLINSAPSANAGANQSIKTGTVVELDASNSNDPERDALTFSWGFISKPDSSESELQNPNIASASFIADVSGEYLLGLVVSDGELNSAQSVVRIISSRLNRAPVANAGVNQFVLTGGLVTLDGSASSDADLDSLSYDWTLISKPPISSANLLASNSATPTFTADVDGDYIVTLRVNDGELTSQAVNVTIVATTNNRPPIADAGNNQSVTTGDVVSLNGSASRDDDGDALTYSWSLSAPNGSAASLNSATLSSPIFTADTAGTYVATLTVNDGALSSNAAQVSIQASATASDFDDFAGDGALLGYTTNNESDLPDIARVGGRYRANVTNNANDITLHFNDLQGRLDAKLVSFPFEVIARNIGIGRTLDSQQAPPATGNELIFAGIQVHVPDLNSRNSSHLVVGHRGGTPFTVEGKNTRNSFSEVNDEGPSVAPAARADLRIVGNANNTLTVYWQQPRSNGQADNWQAYNGTGNLPGLAPTYGSTVYVGLITYAQGTNGIPFVGTCDSFEIIQL</sequence>
<gene>
    <name evidence="2" type="ORF">MNBD_GAMMA08-2362</name>
</gene>
<dbReference type="EMBL" id="UOFH01000135">
    <property type="protein sequence ID" value="VAW60304.1"/>
    <property type="molecule type" value="Genomic_DNA"/>
</dbReference>
<dbReference type="InterPro" id="IPR035986">
    <property type="entry name" value="PKD_dom_sf"/>
</dbReference>
<dbReference type="PANTHER" id="PTHR46182">
    <property type="entry name" value="FI19480P1"/>
    <property type="match status" value="1"/>
</dbReference>
<keyword evidence="2" id="KW-0326">Glycosidase</keyword>
<dbReference type="SMART" id="SM00089">
    <property type="entry name" value="PKD"/>
    <property type="match status" value="2"/>
</dbReference>
<feature type="domain" description="PKD/Chitinase" evidence="1">
    <location>
        <begin position="146"/>
        <end position="235"/>
    </location>
</feature>
<dbReference type="GO" id="GO:0031410">
    <property type="term" value="C:cytoplasmic vesicle"/>
    <property type="evidence" value="ECO:0007669"/>
    <property type="project" value="TreeGrafter"/>
</dbReference>
<dbReference type="SUPFAM" id="SSF49299">
    <property type="entry name" value="PKD domain"/>
    <property type="match status" value="2"/>
</dbReference>
<organism evidence="2">
    <name type="scientific">hydrothermal vent metagenome</name>
    <dbReference type="NCBI Taxonomy" id="652676"/>
    <lineage>
        <taxon>unclassified sequences</taxon>
        <taxon>metagenomes</taxon>
        <taxon>ecological metagenomes</taxon>
    </lineage>
</organism>
<dbReference type="InterPro" id="IPR022409">
    <property type="entry name" value="PKD/Chitinase_dom"/>
</dbReference>
<dbReference type="GO" id="GO:0008843">
    <property type="term" value="F:endochitinase activity"/>
    <property type="evidence" value="ECO:0007669"/>
    <property type="project" value="UniProtKB-EC"/>
</dbReference>
<dbReference type="GO" id="GO:0001764">
    <property type="term" value="P:neuron migration"/>
    <property type="evidence" value="ECO:0007669"/>
    <property type="project" value="TreeGrafter"/>
</dbReference>
<dbReference type="PROSITE" id="PS51257">
    <property type="entry name" value="PROKAR_LIPOPROTEIN"/>
    <property type="match status" value="1"/>
</dbReference>
<protein>
    <submittedName>
        <fullName evidence="2">Chitinase</fullName>
        <ecNumber evidence="2">3.2.1.14</ecNumber>
    </submittedName>
</protein>
<dbReference type="CDD" id="cd00146">
    <property type="entry name" value="PKD"/>
    <property type="match status" value="2"/>
</dbReference>
<evidence type="ECO:0000259" key="1">
    <source>
        <dbReference type="SMART" id="SM00089"/>
    </source>
</evidence>
<dbReference type="InterPro" id="IPR013783">
    <property type="entry name" value="Ig-like_fold"/>
</dbReference>
<dbReference type="InterPro" id="IPR029865">
    <property type="entry name" value="KIAA0319-like"/>
</dbReference>
<dbReference type="EC" id="3.2.1.14" evidence="2"/>
<dbReference type="Gene3D" id="2.60.40.10">
    <property type="entry name" value="Immunoglobulins"/>
    <property type="match status" value="3"/>
</dbReference>
<dbReference type="PANTHER" id="PTHR46182:SF2">
    <property type="entry name" value="FI19480P1"/>
    <property type="match status" value="1"/>
</dbReference>
<proteinExistence type="predicted"/>